<dbReference type="Proteomes" id="UP001380822">
    <property type="component" value="Unassembled WGS sequence"/>
</dbReference>
<dbReference type="InterPro" id="IPR025195">
    <property type="entry name" value="GTA_TIM_dom"/>
</dbReference>
<name>A0ABU7ZRD7_9HYPH</name>
<dbReference type="RefSeq" id="WP_334252345.1">
    <property type="nucleotide sequence ID" value="NZ_JBAKBE010000009.1"/>
</dbReference>
<evidence type="ECO:0000313" key="2">
    <source>
        <dbReference type="EMBL" id="MEH0097730.1"/>
    </source>
</evidence>
<keyword evidence="3" id="KW-1185">Reference proteome</keyword>
<proteinExistence type="predicted"/>
<protein>
    <submittedName>
        <fullName evidence="2">Glycoside hydrolase TIM-barrel-like domain-containing protein</fullName>
    </submittedName>
</protein>
<accession>A0ABU7ZRD7</accession>
<evidence type="ECO:0000313" key="3">
    <source>
        <dbReference type="Proteomes" id="UP001380822"/>
    </source>
</evidence>
<dbReference type="Pfam" id="PF13547">
    <property type="entry name" value="GTA_TIM"/>
    <property type="match status" value="1"/>
</dbReference>
<feature type="domain" description="GTA TIM-barrel-like" evidence="1">
    <location>
        <begin position="4"/>
        <end position="161"/>
    </location>
</feature>
<comment type="caution">
    <text evidence="2">The sequence shown here is derived from an EMBL/GenBank/DDBJ whole genome shotgun (WGS) entry which is preliminary data.</text>
</comment>
<sequence>MEGYLQTSTGGGGFDWFYASGADRAAQIRTPITDGSAGKPGVFRIKDFSAWWPNLHFNRPGGLESGTSPSWVPQSKPIWFNVLGCPAIGRGTSQPNVFFDAKPSESYRPHFSRGWRDDASQRAYLEETWLWWGVAANSLTPPVYGGRMIHPPKCAAWAWAACRAALTKSTKPLRSDDPQDTLLRALLADS</sequence>
<dbReference type="Gene3D" id="3.20.20.80">
    <property type="entry name" value="Glycosidases"/>
    <property type="match status" value="1"/>
</dbReference>
<dbReference type="EMBL" id="JBAKBE010000009">
    <property type="protein sequence ID" value="MEH0097730.1"/>
    <property type="molecule type" value="Genomic_DNA"/>
</dbReference>
<gene>
    <name evidence="2" type="ORF">V6L76_15825</name>
</gene>
<organism evidence="2 3">
    <name type="scientific">Pannonibacter anstelovis</name>
    <dbReference type="NCBI Taxonomy" id="3121537"/>
    <lineage>
        <taxon>Bacteria</taxon>
        <taxon>Pseudomonadati</taxon>
        <taxon>Pseudomonadota</taxon>
        <taxon>Alphaproteobacteria</taxon>
        <taxon>Hyphomicrobiales</taxon>
        <taxon>Stappiaceae</taxon>
        <taxon>Pannonibacter</taxon>
    </lineage>
</organism>
<reference evidence="2 3" key="1">
    <citation type="submission" date="2024-02" db="EMBL/GenBank/DDBJ databases">
        <title>A new putative Pannonibacter species isolated from two cases of bloodstream infections in paediatric patients.</title>
        <authorList>
            <person name="Castellana S."/>
            <person name="De Laurentiis V."/>
            <person name="Grassi M."/>
            <person name="De Leonardis F."/>
            <person name="Mosca A."/>
            <person name="De Carlo C."/>
            <person name="Sparapano E."/>
            <person name="Ronga L."/>
            <person name="Santacroce L."/>
            <person name="Chironna M."/>
            <person name="De Robertis A."/>
            <person name="Bianco A."/>
            <person name="Del Sambro L."/>
            <person name="Capozzi L."/>
            <person name="Parisi A."/>
        </authorList>
    </citation>
    <scope>NUCLEOTIDE SEQUENCE [LARGE SCALE GENOMIC DNA]</scope>
    <source>
        <strain evidence="2 3">Pt2</strain>
    </source>
</reference>
<evidence type="ECO:0000259" key="1">
    <source>
        <dbReference type="Pfam" id="PF13547"/>
    </source>
</evidence>